<sequence length="106" mass="11232">MHSKTITSLLVAAAAGITNAAPVDTPVGDYTWKISKFSGRKPEGTYYSSISFNIKATNGGLLDFECAASAAWLQDDVFLTCGPNSGISFAWENEYNGLIVKFGDGA</sequence>
<comment type="caution">
    <text evidence="5">Lacks conserved residue(s) required for the propagation of feature annotation.</text>
</comment>
<dbReference type="Pfam" id="PF16541">
    <property type="entry name" value="AltA1"/>
    <property type="match status" value="1"/>
</dbReference>
<evidence type="ECO:0000313" key="9">
    <source>
        <dbReference type="Proteomes" id="UP000676310"/>
    </source>
</evidence>
<feature type="disulfide bond" evidence="5">
    <location>
        <begin position="66"/>
        <end position="81"/>
    </location>
</feature>
<dbReference type="InterPro" id="IPR032382">
    <property type="entry name" value="AltA1"/>
</dbReference>
<dbReference type="Proteomes" id="UP000676310">
    <property type="component" value="Unassembled WGS sequence"/>
</dbReference>
<evidence type="ECO:0000313" key="8">
    <source>
        <dbReference type="EMBL" id="CAG5157164.1"/>
    </source>
</evidence>
<evidence type="ECO:0000256" key="5">
    <source>
        <dbReference type="PROSITE-ProRule" id="PRU01243"/>
    </source>
</evidence>
<reference evidence="8" key="1">
    <citation type="submission" date="2021-05" db="EMBL/GenBank/DDBJ databases">
        <authorList>
            <person name="Stam R."/>
        </authorList>
    </citation>
    <scope>NUCLEOTIDE SEQUENCE</scope>
    <source>
        <strain evidence="8">CS162</strain>
    </source>
</reference>
<dbReference type="GO" id="GO:0005576">
    <property type="term" value="C:extracellular region"/>
    <property type="evidence" value="ECO:0007669"/>
    <property type="project" value="UniProtKB-SubCell"/>
</dbReference>
<accession>A0A8J2N1B2</accession>
<organism evidence="8 9">
    <name type="scientific">Alternaria atra</name>
    <dbReference type="NCBI Taxonomy" id="119953"/>
    <lineage>
        <taxon>Eukaryota</taxon>
        <taxon>Fungi</taxon>
        <taxon>Dikarya</taxon>
        <taxon>Ascomycota</taxon>
        <taxon>Pezizomycotina</taxon>
        <taxon>Dothideomycetes</taxon>
        <taxon>Pleosporomycetidae</taxon>
        <taxon>Pleosporales</taxon>
        <taxon>Pleosporineae</taxon>
        <taxon>Pleosporaceae</taxon>
        <taxon>Alternaria</taxon>
        <taxon>Alternaria sect. Ulocladioides</taxon>
    </lineage>
</organism>
<dbReference type="OrthoDB" id="3928926at2759"/>
<keyword evidence="3 6" id="KW-0732">Signal</keyword>
<evidence type="ECO:0000256" key="4">
    <source>
        <dbReference type="ARBA" id="ARBA00023157"/>
    </source>
</evidence>
<evidence type="ECO:0000256" key="2">
    <source>
        <dbReference type="ARBA" id="ARBA00022525"/>
    </source>
</evidence>
<proteinExistence type="predicted"/>
<dbReference type="Gene3D" id="2.40.350.20">
    <property type="match status" value="1"/>
</dbReference>
<gene>
    <name evidence="8" type="ORF">ALTATR162_LOCUS4956</name>
</gene>
<feature type="domain" description="AA1-like" evidence="7">
    <location>
        <begin position="27"/>
        <end position="106"/>
    </location>
</feature>
<feature type="chain" id="PRO_5035214255" description="AA1-like domain-containing protein" evidence="6">
    <location>
        <begin position="21"/>
        <end position="106"/>
    </location>
</feature>
<protein>
    <recommendedName>
        <fullName evidence="7">AA1-like domain-containing protein</fullName>
    </recommendedName>
</protein>
<keyword evidence="2" id="KW-0964">Secreted</keyword>
<evidence type="ECO:0000256" key="3">
    <source>
        <dbReference type="ARBA" id="ARBA00022729"/>
    </source>
</evidence>
<evidence type="ECO:0000256" key="6">
    <source>
        <dbReference type="SAM" id="SignalP"/>
    </source>
</evidence>
<comment type="subcellular location">
    <subcellularLocation>
        <location evidence="1">Secreted</location>
    </subcellularLocation>
</comment>
<keyword evidence="4 5" id="KW-1015">Disulfide bond</keyword>
<evidence type="ECO:0000256" key="1">
    <source>
        <dbReference type="ARBA" id="ARBA00004613"/>
    </source>
</evidence>
<dbReference type="AlphaFoldDB" id="A0A8J2N1B2"/>
<dbReference type="RefSeq" id="XP_043168507.1">
    <property type="nucleotide sequence ID" value="XM_043312572.1"/>
</dbReference>
<comment type="caution">
    <text evidence="8">The sequence shown here is derived from an EMBL/GenBank/DDBJ whole genome shotgun (WGS) entry which is preliminary data.</text>
</comment>
<feature type="signal peptide" evidence="6">
    <location>
        <begin position="1"/>
        <end position="20"/>
    </location>
</feature>
<dbReference type="EMBL" id="CAJRGZ010000017">
    <property type="protein sequence ID" value="CAG5157164.1"/>
    <property type="molecule type" value="Genomic_DNA"/>
</dbReference>
<dbReference type="GeneID" id="67016680"/>
<dbReference type="PROSITE" id="PS51895">
    <property type="entry name" value="AA1"/>
    <property type="match status" value="1"/>
</dbReference>
<keyword evidence="9" id="KW-1185">Reference proteome</keyword>
<name>A0A8J2N1B2_9PLEO</name>
<evidence type="ECO:0000259" key="7">
    <source>
        <dbReference type="PROSITE" id="PS51895"/>
    </source>
</evidence>